<dbReference type="RefSeq" id="WP_006240774.1">
    <property type="nucleotide sequence ID" value="NZ_JH636049.1"/>
</dbReference>
<keyword evidence="4" id="KW-0804">Transcription</keyword>
<gene>
    <name evidence="7" type="ORF">SacxiDRAFT_4360</name>
</gene>
<evidence type="ECO:0000313" key="7">
    <source>
        <dbReference type="EMBL" id="EID56541.1"/>
    </source>
</evidence>
<dbReference type="InterPro" id="IPR050109">
    <property type="entry name" value="HTH-type_TetR-like_transc_reg"/>
</dbReference>
<sequence length="203" mass="22711">MPKVVDHEQRRQELAQALWRVVDRAGFEGATVRAVATEANWSMGALRYYFDSQQRLLHFAVEILIERIGDRLRAHLGAGITGPELARRLMEEFLPLDSDRGVEVTVWLAALERARTDPHLAALRRQSWEGTRQVCRLAIVELRGAGRPDNSAKPLRPRALEDAAAALHVYLDGLTLHASRYPEQNPPGVVREALHTYLAALAG</sequence>
<feature type="DNA-binding region" description="H-T-H motif" evidence="5">
    <location>
        <begin position="31"/>
        <end position="50"/>
    </location>
</feature>
<dbReference type="eggNOG" id="COG1309">
    <property type="taxonomic scope" value="Bacteria"/>
</dbReference>
<accession>I0V8T8</accession>
<evidence type="ECO:0000256" key="1">
    <source>
        <dbReference type="ARBA" id="ARBA00022491"/>
    </source>
</evidence>
<feature type="domain" description="HTH tetR-type" evidence="6">
    <location>
        <begin position="8"/>
        <end position="68"/>
    </location>
</feature>
<dbReference type="GO" id="GO:0003700">
    <property type="term" value="F:DNA-binding transcription factor activity"/>
    <property type="evidence" value="ECO:0007669"/>
    <property type="project" value="TreeGrafter"/>
</dbReference>
<dbReference type="InterPro" id="IPR036271">
    <property type="entry name" value="Tet_transcr_reg_TetR-rel_C_sf"/>
</dbReference>
<keyword evidence="3 5" id="KW-0238">DNA-binding</keyword>
<evidence type="ECO:0000256" key="3">
    <source>
        <dbReference type="ARBA" id="ARBA00023125"/>
    </source>
</evidence>
<dbReference type="PANTHER" id="PTHR30055:SF234">
    <property type="entry name" value="HTH-TYPE TRANSCRIPTIONAL REGULATOR BETI"/>
    <property type="match status" value="1"/>
</dbReference>
<dbReference type="EMBL" id="JH636049">
    <property type="protein sequence ID" value="EID56541.1"/>
    <property type="molecule type" value="Genomic_DNA"/>
</dbReference>
<evidence type="ECO:0000313" key="8">
    <source>
        <dbReference type="Proteomes" id="UP000004691"/>
    </source>
</evidence>
<dbReference type="InterPro" id="IPR009057">
    <property type="entry name" value="Homeodomain-like_sf"/>
</dbReference>
<evidence type="ECO:0000259" key="6">
    <source>
        <dbReference type="PROSITE" id="PS50977"/>
    </source>
</evidence>
<name>I0V8T8_9PSEU</name>
<dbReference type="AlphaFoldDB" id="I0V8T8"/>
<keyword evidence="8" id="KW-1185">Reference proteome</keyword>
<dbReference type="Proteomes" id="UP000004691">
    <property type="component" value="Unassembled WGS sequence"/>
</dbReference>
<reference evidence="7 8" key="1">
    <citation type="submission" date="2012-01" db="EMBL/GenBank/DDBJ databases">
        <title>Improved High-Quality Draft sequence of Saccharomonospora xinjiangensis XJ-54.</title>
        <authorList>
            <consortium name="US DOE Joint Genome Institute"/>
            <person name="Lucas S."/>
            <person name="Han J."/>
            <person name="Lapidus A."/>
            <person name="Cheng J.-F."/>
            <person name="Goodwin L."/>
            <person name="Pitluck S."/>
            <person name="Peters L."/>
            <person name="Mikhailova N."/>
            <person name="Teshima H."/>
            <person name="Detter J.C."/>
            <person name="Han C."/>
            <person name="Tapia R."/>
            <person name="Land M."/>
            <person name="Hauser L."/>
            <person name="Kyrpides N."/>
            <person name="Ivanova N."/>
            <person name="Pagani I."/>
            <person name="Brambilla E.-M."/>
            <person name="Klenk H.-P."/>
            <person name="Woyke T."/>
        </authorList>
    </citation>
    <scope>NUCLEOTIDE SEQUENCE [LARGE SCALE GENOMIC DNA]</scope>
    <source>
        <strain evidence="7 8">XJ-54</strain>
    </source>
</reference>
<keyword evidence="1" id="KW-0678">Repressor</keyword>
<dbReference type="InterPro" id="IPR039538">
    <property type="entry name" value="BetI_C"/>
</dbReference>
<dbReference type="PANTHER" id="PTHR30055">
    <property type="entry name" value="HTH-TYPE TRANSCRIPTIONAL REGULATOR RUTR"/>
    <property type="match status" value="1"/>
</dbReference>
<dbReference type="HOGENOM" id="CLU_069356_15_10_11"/>
<protein>
    <recommendedName>
        <fullName evidence="6">HTH tetR-type domain-containing protein</fullName>
    </recommendedName>
</protein>
<evidence type="ECO:0000256" key="5">
    <source>
        <dbReference type="PROSITE-ProRule" id="PRU00335"/>
    </source>
</evidence>
<dbReference type="PROSITE" id="PS50977">
    <property type="entry name" value="HTH_TETR_2"/>
    <property type="match status" value="1"/>
</dbReference>
<dbReference type="Pfam" id="PF13977">
    <property type="entry name" value="TetR_C_6"/>
    <property type="match status" value="1"/>
</dbReference>
<dbReference type="STRING" id="882086.SacxiDRAFT_4360"/>
<evidence type="ECO:0000256" key="4">
    <source>
        <dbReference type="ARBA" id="ARBA00023163"/>
    </source>
</evidence>
<keyword evidence="2" id="KW-0805">Transcription regulation</keyword>
<dbReference type="GO" id="GO:0000976">
    <property type="term" value="F:transcription cis-regulatory region binding"/>
    <property type="evidence" value="ECO:0007669"/>
    <property type="project" value="TreeGrafter"/>
</dbReference>
<dbReference type="SUPFAM" id="SSF46689">
    <property type="entry name" value="Homeodomain-like"/>
    <property type="match status" value="1"/>
</dbReference>
<dbReference type="SUPFAM" id="SSF48498">
    <property type="entry name" value="Tetracyclin repressor-like, C-terminal domain"/>
    <property type="match status" value="1"/>
</dbReference>
<organism evidence="7 8">
    <name type="scientific">Saccharomonospora xinjiangensis XJ-54</name>
    <dbReference type="NCBI Taxonomy" id="882086"/>
    <lineage>
        <taxon>Bacteria</taxon>
        <taxon>Bacillati</taxon>
        <taxon>Actinomycetota</taxon>
        <taxon>Actinomycetes</taxon>
        <taxon>Pseudonocardiales</taxon>
        <taxon>Pseudonocardiaceae</taxon>
        <taxon>Saccharomonospora</taxon>
    </lineage>
</organism>
<dbReference type="InterPro" id="IPR001647">
    <property type="entry name" value="HTH_TetR"/>
</dbReference>
<evidence type="ECO:0000256" key="2">
    <source>
        <dbReference type="ARBA" id="ARBA00023015"/>
    </source>
</evidence>
<dbReference type="Gene3D" id="1.10.357.10">
    <property type="entry name" value="Tetracycline Repressor, domain 2"/>
    <property type="match status" value="1"/>
</dbReference>
<dbReference type="OrthoDB" id="9816296at2"/>
<proteinExistence type="predicted"/>